<keyword evidence="6" id="KW-0812">Transmembrane</keyword>
<dbReference type="GO" id="GO:0030213">
    <property type="term" value="P:hyaluronan biosynthetic process"/>
    <property type="evidence" value="ECO:0007669"/>
    <property type="project" value="TreeGrafter"/>
</dbReference>
<comment type="caution">
    <text evidence="7">The sequence shown here is derived from an EMBL/GenBank/DDBJ whole genome shotgun (WGS) entry which is preliminary data.</text>
</comment>
<evidence type="ECO:0000256" key="3">
    <source>
        <dbReference type="ARBA" id="ARBA00022676"/>
    </source>
</evidence>
<comment type="subcellular location">
    <subcellularLocation>
        <location evidence="1">Cell membrane</location>
    </subcellularLocation>
</comment>
<gene>
    <name evidence="7" type="ORF">J5Y06_18370</name>
</gene>
<keyword evidence="4 7" id="KW-0808">Transferase</keyword>
<dbReference type="SUPFAM" id="SSF53448">
    <property type="entry name" value="Nucleotide-diphospho-sugar transferases"/>
    <property type="match status" value="1"/>
</dbReference>
<dbReference type="EC" id="2.4.-.-" evidence="7"/>
<sequence length="479" mass="53681">MVAWLATSLPSQAYAIIDSRTGLAIGLIGLWRYGWGALHFIRSILYRAVVYPRLKRQAEASAEQGKPVYLLVTSFRIPTEVTIEVYRAAIRAALAAPGRATIVASIVELADQRLIKQLFHQMVGANDRVELVLVRIDGTGKRDALAFGFRAISRLLPPPDAMVAVIDGDSIVPDDLVIRCAPFFHDPVVGALTTDEFARVRGSALFKQWYDLRFAQRQILMSSMGLSRRVLTLTGRMSMFRASIICDPKFIAQVETDSIEHPRFGRFKFLTGDDKSSWFWLLKHGYHMLYLPDLKVETVEDPPSSSFVGSASALMIRWYGNMLRTNGRALALGPRRIGFFTWWAVLDQRLSMWTCLVGLTSAILATLFVSPFTILVYAVWILVSRYVLTLLLLSARRQVSVAYPFLLYFNQVFGAAMKTFIFFRMNRQKWTRQKTTLAGGGGGLVQRAINLESAVYHAASLLALVALCSWMIGVTHVLN</sequence>
<evidence type="ECO:0000256" key="4">
    <source>
        <dbReference type="ARBA" id="ARBA00022679"/>
    </source>
</evidence>
<dbReference type="GO" id="GO:0085029">
    <property type="term" value="P:extracellular matrix assembly"/>
    <property type="evidence" value="ECO:0007669"/>
    <property type="project" value="TreeGrafter"/>
</dbReference>
<feature type="transmembrane region" description="Helical" evidence="6">
    <location>
        <begin position="405"/>
        <end position="423"/>
    </location>
</feature>
<dbReference type="InterPro" id="IPR029044">
    <property type="entry name" value="Nucleotide-diphossugar_trans"/>
</dbReference>
<proteinExistence type="predicted"/>
<keyword evidence="3 7" id="KW-0328">Glycosyltransferase</keyword>
<accession>A0A8J7RRA9</accession>
<dbReference type="AlphaFoldDB" id="A0A8J7RRA9"/>
<keyword evidence="2" id="KW-1003">Cell membrane</keyword>
<dbReference type="GO" id="GO:0005886">
    <property type="term" value="C:plasma membrane"/>
    <property type="evidence" value="ECO:0007669"/>
    <property type="project" value="UniProtKB-SubCell"/>
</dbReference>
<dbReference type="PANTHER" id="PTHR22913:SF12">
    <property type="entry name" value="MANNURONAN SYNTHASE"/>
    <property type="match status" value="1"/>
</dbReference>
<organism evidence="7 8">
    <name type="scientific">Tianweitania sediminis</name>
    <dbReference type="NCBI Taxonomy" id="1502156"/>
    <lineage>
        <taxon>Bacteria</taxon>
        <taxon>Pseudomonadati</taxon>
        <taxon>Pseudomonadota</taxon>
        <taxon>Alphaproteobacteria</taxon>
        <taxon>Hyphomicrobiales</taxon>
        <taxon>Phyllobacteriaceae</taxon>
        <taxon>Tianweitania</taxon>
    </lineage>
</organism>
<dbReference type="Pfam" id="PF13641">
    <property type="entry name" value="Glyco_tranf_2_3"/>
    <property type="match status" value="1"/>
</dbReference>
<evidence type="ECO:0000256" key="6">
    <source>
        <dbReference type="SAM" id="Phobius"/>
    </source>
</evidence>
<keyword evidence="8" id="KW-1185">Reference proteome</keyword>
<evidence type="ECO:0000256" key="1">
    <source>
        <dbReference type="ARBA" id="ARBA00004236"/>
    </source>
</evidence>
<feature type="transmembrane region" description="Helical" evidence="6">
    <location>
        <begin position="23"/>
        <end position="45"/>
    </location>
</feature>
<reference evidence="7" key="1">
    <citation type="submission" date="2021-03" db="EMBL/GenBank/DDBJ databases">
        <title>Genome sequencing and assembly of Tianweitania sediminis.</title>
        <authorList>
            <person name="Chhetri G."/>
        </authorList>
    </citation>
    <scope>NUCLEOTIDE SEQUENCE</scope>
    <source>
        <strain evidence="7">Z8</strain>
    </source>
</reference>
<evidence type="ECO:0000256" key="5">
    <source>
        <dbReference type="ARBA" id="ARBA00023136"/>
    </source>
</evidence>
<keyword evidence="6" id="KW-1133">Transmembrane helix</keyword>
<dbReference type="Proteomes" id="UP000666240">
    <property type="component" value="Unassembled WGS sequence"/>
</dbReference>
<dbReference type="Gene3D" id="3.90.550.10">
    <property type="entry name" value="Spore Coat Polysaccharide Biosynthesis Protein SpsA, Chain A"/>
    <property type="match status" value="1"/>
</dbReference>
<keyword evidence="5 6" id="KW-0472">Membrane</keyword>
<evidence type="ECO:0000256" key="2">
    <source>
        <dbReference type="ARBA" id="ARBA00022475"/>
    </source>
</evidence>
<evidence type="ECO:0000313" key="8">
    <source>
        <dbReference type="Proteomes" id="UP000666240"/>
    </source>
</evidence>
<dbReference type="GO" id="GO:0050501">
    <property type="term" value="F:hyaluronan synthase activity"/>
    <property type="evidence" value="ECO:0007669"/>
    <property type="project" value="TreeGrafter"/>
</dbReference>
<dbReference type="EMBL" id="JAGIYY010000008">
    <property type="protein sequence ID" value="MBP0440619.1"/>
    <property type="molecule type" value="Genomic_DNA"/>
</dbReference>
<dbReference type="PANTHER" id="PTHR22913">
    <property type="entry name" value="HYALURONAN SYNTHASE"/>
    <property type="match status" value="1"/>
</dbReference>
<name>A0A8J7RRA9_9HYPH</name>
<protein>
    <submittedName>
        <fullName evidence="7">Glycosyltransferase</fullName>
        <ecNumber evidence="7">2.4.-.-</ecNumber>
    </submittedName>
</protein>
<feature type="transmembrane region" description="Helical" evidence="6">
    <location>
        <begin position="454"/>
        <end position="478"/>
    </location>
</feature>
<evidence type="ECO:0000313" key="7">
    <source>
        <dbReference type="EMBL" id="MBP0440619.1"/>
    </source>
</evidence>